<evidence type="ECO:0000313" key="3">
    <source>
        <dbReference type="Proteomes" id="UP000287651"/>
    </source>
</evidence>
<keyword evidence="1" id="KW-1133">Transmembrane helix</keyword>
<dbReference type="AlphaFoldDB" id="A0A426Y5K8"/>
<evidence type="ECO:0000313" key="2">
    <source>
        <dbReference type="EMBL" id="RRT47043.1"/>
    </source>
</evidence>
<dbReference type="EMBL" id="AMZH03014797">
    <property type="protein sequence ID" value="RRT47043.1"/>
    <property type="molecule type" value="Genomic_DNA"/>
</dbReference>
<name>A0A426Y5K8_ENSVE</name>
<proteinExistence type="predicted"/>
<dbReference type="Proteomes" id="UP000287651">
    <property type="component" value="Unassembled WGS sequence"/>
</dbReference>
<reference evidence="2 3" key="1">
    <citation type="journal article" date="2014" name="Agronomy (Basel)">
        <title>A Draft Genome Sequence for Ensete ventricosum, the Drought-Tolerant Tree Against Hunger.</title>
        <authorList>
            <person name="Harrison J."/>
            <person name="Moore K.A."/>
            <person name="Paszkiewicz K."/>
            <person name="Jones T."/>
            <person name="Grant M."/>
            <person name="Ambacheew D."/>
            <person name="Muzemil S."/>
            <person name="Studholme D.J."/>
        </authorList>
    </citation>
    <scope>NUCLEOTIDE SEQUENCE [LARGE SCALE GENOMIC DNA]</scope>
</reference>
<gene>
    <name evidence="2" type="ORF">B296_00027559</name>
</gene>
<sequence length="140" mass="15717">MARREGTRAGPSTTREHLDSLYVLAVSVLLLQRSRIRNVRIVGLFAVRCKWRTGGCWISQLGLPNGVGPALISQWMSADTRWAPRMVVGLHQPIRDKDMVIFTVRPRDQSSGMSVAAFIAPFLFVSFVSYFVDSWNRGGH</sequence>
<keyword evidence="1" id="KW-0472">Membrane</keyword>
<organism evidence="2 3">
    <name type="scientific">Ensete ventricosum</name>
    <name type="common">Abyssinian banana</name>
    <name type="synonym">Musa ensete</name>
    <dbReference type="NCBI Taxonomy" id="4639"/>
    <lineage>
        <taxon>Eukaryota</taxon>
        <taxon>Viridiplantae</taxon>
        <taxon>Streptophyta</taxon>
        <taxon>Embryophyta</taxon>
        <taxon>Tracheophyta</taxon>
        <taxon>Spermatophyta</taxon>
        <taxon>Magnoliopsida</taxon>
        <taxon>Liliopsida</taxon>
        <taxon>Zingiberales</taxon>
        <taxon>Musaceae</taxon>
        <taxon>Ensete</taxon>
    </lineage>
</organism>
<comment type="caution">
    <text evidence="2">The sequence shown here is derived from an EMBL/GenBank/DDBJ whole genome shotgun (WGS) entry which is preliminary data.</text>
</comment>
<accession>A0A426Y5K8</accession>
<evidence type="ECO:0000256" key="1">
    <source>
        <dbReference type="SAM" id="Phobius"/>
    </source>
</evidence>
<feature type="transmembrane region" description="Helical" evidence="1">
    <location>
        <begin position="115"/>
        <end position="132"/>
    </location>
</feature>
<keyword evidence="1" id="KW-0812">Transmembrane</keyword>
<protein>
    <submittedName>
        <fullName evidence="2">Uncharacterized protein</fullName>
    </submittedName>
</protein>